<evidence type="ECO:0000313" key="2">
    <source>
        <dbReference type="Proteomes" id="UP000269352"/>
    </source>
</evidence>
<name>A0A388TCQ8_TERA1</name>
<protein>
    <submittedName>
        <fullName evidence="1">Phage baseplate assembly protein V</fullName>
    </submittedName>
</protein>
<gene>
    <name evidence="1" type="ORF">NO1_1380</name>
</gene>
<dbReference type="AlphaFoldDB" id="A0A388TCQ8"/>
<proteinExistence type="predicted"/>
<accession>A0A388TCQ8</accession>
<dbReference type="Proteomes" id="UP000269352">
    <property type="component" value="Unassembled WGS sequence"/>
</dbReference>
<reference evidence="1 2" key="1">
    <citation type="journal article" date="2019" name="ISME J.">
        <title>Genome analyses of uncultured TG2/ZB3 bacteria in 'Margulisbacteria' specifically attached to ectosymbiotic spirochetes of protists in the termite gut.</title>
        <authorList>
            <person name="Utami Y.D."/>
            <person name="Kuwahara H."/>
            <person name="Igai K."/>
            <person name="Murakami T."/>
            <person name="Sugaya K."/>
            <person name="Morikawa T."/>
            <person name="Nagura Y."/>
            <person name="Yuki M."/>
            <person name="Deevong P."/>
            <person name="Inoue T."/>
            <person name="Kihara K."/>
            <person name="Lo N."/>
            <person name="Yamada A."/>
            <person name="Ohkuma M."/>
            <person name="Hongoh Y."/>
        </authorList>
    </citation>
    <scope>NUCLEOTIDE SEQUENCE [LARGE SCALE GENOMIC DNA]</scope>
    <source>
        <strain evidence="1">NkOx7-01</strain>
    </source>
</reference>
<organism evidence="1 2">
    <name type="scientific">Termititenax aidoneus</name>
    <dbReference type="NCBI Taxonomy" id="2218524"/>
    <lineage>
        <taxon>Bacteria</taxon>
        <taxon>Bacillati</taxon>
        <taxon>Candidatus Margulisiibacteriota</taxon>
        <taxon>Candidatus Termititenacia</taxon>
        <taxon>Candidatus Termititenacales</taxon>
        <taxon>Candidatus Termititenacaceae</taxon>
        <taxon>Candidatus Termititenax</taxon>
    </lineage>
</organism>
<evidence type="ECO:0000313" key="1">
    <source>
        <dbReference type="EMBL" id="GBR74155.1"/>
    </source>
</evidence>
<dbReference type="EMBL" id="BGZN01000032">
    <property type="protein sequence ID" value="GBR74155.1"/>
    <property type="molecule type" value="Genomic_DNA"/>
</dbReference>
<keyword evidence="2" id="KW-1185">Reference proteome</keyword>
<comment type="caution">
    <text evidence="1">The sequence shown here is derived from an EMBL/GenBank/DDBJ whole genome shotgun (WGS) entry which is preliminary data.</text>
</comment>
<sequence length="393" mass="42355">MPDIFNSTGLKVKTLAEIVDELKAKMKDIYGDDINLDQNSPDGQHLNIFAQSGVDMREILAAAVANLDPDQAEGRTLDLRVALNGIERRNGTFTMTNINITTDRAVTLKGLDANIQDVNGSGFSVKDGVGNIFILAQTQEISGAGTNTFLFRAKNLGRVIALPNTITIPETIVAGVTAINNPGAATQQGIDEESDADLKTRRRISLGLTGTGQVYNIESALRALDGVTDVWVEENDTSITVGDIPPNSIWAIVEGGADADIGQIIYARRGAGCGTYGSISVTVIRENGRSAVFFFDRPVEVPLYVKFDAGVLGGGSVNVDALKNFIVETISYTLKQIATANDFTDAVKKFSNTYYSENMLISTDQTNWHQILSPATPQQKYVLSTDNIEVNLL</sequence>